<feature type="transmembrane region" description="Helical" evidence="8">
    <location>
        <begin position="244"/>
        <end position="264"/>
    </location>
</feature>
<feature type="transmembrane region" description="Helical" evidence="8">
    <location>
        <begin position="63"/>
        <end position="87"/>
    </location>
</feature>
<dbReference type="CDD" id="cd17419">
    <property type="entry name" value="MFS_NPF7"/>
    <property type="match status" value="1"/>
</dbReference>
<dbReference type="InterPro" id="IPR000109">
    <property type="entry name" value="POT_fam"/>
</dbReference>
<dbReference type="OrthoDB" id="8904098at2759"/>
<feature type="transmembrane region" description="Helical" evidence="8">
    <location>
        <begin position="108"/>
        <end position="125"/>
    </location>
</feature>
<comment type="similarity">
    <text evidence="6">Belongs to the major facilitator superfamily. Phosphate:H(+) symporter (TC 2.A.1.9) family.</text>
</comment>
<dbReference type="Pfam" id="PF00854">
    <property type="entry name" value="PTR2"/>
    <property type="match status" value="1"/>
</dbReference>
<feature type="transmembrane region" description="Helical" evidence="8">
    <location>
        <begin position="520"/>
        <end position="544"/>
    </location>
</feature>
<evidence type="ECO:0000256" key="4">
    <source>
        <dbReference type="ARBA" id="ARBA00022989"/>
    </source>
</evidence>
<dbReference type="GO" id="GO:0016020">
    <property type="term" value="C:membrane"/>
    <property type="evidence" value="ECO:0007669"/>
    <property type="project" value="UniProtKB-SubCell"/>
</dbReference>
<comment type="subcellular location">
    <subcellularLocation>
        <location evidence="1">Membrane</location>
        <topology evidence="1">Multi-pass membrane protein</topology>
    </subcellularLocation>
</comment>
<feature type="transmembrane region" description="Helical" evidence="8">
    <location>
        <begin position="216"/>
        <end position="238"/>
    </location>
</feature>
<dbReference type="InParanoid" id="A0A068VA01"/>
<dbReference type="Gramene" id="CDP17506">
    <property type="protein sequence ID" value="CDP17506"/>
    <property type="gene ID" value="GSCOC_T00011437001"/>
</dbReference>
<dbReference type="OMA" id="YRYLKPC"/>
<dbReference type="PANTHER" id="PTHR11654">
    <property type="entry name" value="OLIGOPEPTIDE TRANSPORTER-RELATED"/>
    <property type="match status" value="1"/>
</dbReference>
<dbReference type="AlphaFoldDB" id="A0A068VA01"/>
<feature type="transmembrane region" description="Helical" evidence="8">
    <location>
        <begin position="564"/>
        <end position="582"/>
    </location>
</feature>
<comment type="similarity">
    <text evidence="2">Belongs to the major facilitator superfamily. Proton-dependent oligopeptide transporter (POT/PTR) (TC 2.A.17) family.</text>
</comment>
<keyword evidence="4 8" id="KW-1133">Transmembrane helix</keyword>
<evidence type="ECO:0000256" key="3">
    <source>
        <dbReference type="ARBA" id="ARBA00022692"/>
    </source>
</evidence>
<dbReference type="SUPFAM" id="SSF103473">
    <property type="entry name" value="MFS general substrate transporter"/>
    <property type="match status" value="1"/>
</dbReference>
<feature type="compositionally biased region" description="Basic and acidic residues" evidence="7">
    <location>
        <begin position="601"/>
        <end position="615"/>
    </location>
</feature>
<keyword evidence="5 8" id="KW-0472">Membrane</keyword>
<evidence type="ECO:0000256" key="6">
    <source>
        <dbReference type="ARBA" id="ARBA00044504"/>
    </source>
</evidence>
<evidence type="ECO:0000256" key="2">
    <source>
        <dbReference type="ARBA" id="ARBA00005982"/>
    </source>
</evidence>
<evidence type="ECO:0000256" key="7">
    <source>
        <dbReference type="SAM" id="MobiDB-lite"/>
    </source>
</evidence>
<feature type="region of interest" description="Disordered" evidence="7">
    <location>
        <begin position="595"/>
        <end position="615"/>
    </location>
</feature>
<keyword evidence="10" id="KW-1185">Reference proteome</keyword>
<dbReference type="Proteomes" id="UP000295252">
    <property type="component" value="Chromosome I"/>
</dbReference>
<protein>
    <recommendedName>
        <fullName evidence="11">Major facilitator superfamily (MFS) profile domain-containing protein</fullName>
    </recommendedName>
</protein>
<dbReference type="InterPro" id="IPR036259">
    <property type="entry name" value="MFS_trans_sf"/>
</dbReference>
<dbReference type="GO" id="GO:0022857">
    <property type="term" value="F:transmembrane transporter activity"/>
    <property type="evidence" value="ECO:0007669"/>
    <property type="project" value="InterPro"/>
</dbReference>
<accession>A0A068VA01</accession>
<dbReference type="PhylomeDB" id="A0A068VA01"/>
<dbReference type="EMBL" id="HG739250">
    <property type="protein sequence ID" value="CDP17506.1"/>
    <property type="molecule type" value="Genomic_DNA"/>
</dbReference>
<evidence type="ECO:0008006" key="11">
    <source>
        <dbReference type="Google" id="ProtNLM"/>
    </source>
</evidence>
<reference evidence="10" key="1">
    <citation type="journal article" date="2014" name="Science">
        <title>The coffee genome provides insight into the convergent evolution of caffeine biosynthesis.</title>
        <authorList>
            <person name="Denoeud F."/>
            <person name="Carretero-Paulet L."/>
            <person name="Dereeper A."/>
            <person name="Droc G."/>
            <person name="Guyot R."/>
            <person name="Pietrella M."/>
            <person name="Zheng C."/>
            <person name="Alberti A."/>
            <person name="Anthony F."/>
            <person name="Aprea G."/>
            <person name="Aury J.M."/>
            <person name="Bento P."/>
            <person name="Bernard M."/>
            <person name="Bocs S."/>
            <person name="Campa C."/>
            <person name="Cenci A."/>
            <person name="Combes M.C."/>
            <person name="Crouzillat D."/>
            <person name="Da Silva C."/>
            <person name="Daddiego L."/>
            <person name="De Bellis F."/>
            <person name="Dussert S."/>
            <person name="Garsmeur O."/>
            <person name="Gayraud T."/>
            <person name="Guignon V."/>
            <person name="Jahn K."/>
            <person name="Jamilloux V."/>
            <person name="Joet T."/>
            <person name="Labadie K."/>
            <person name="Lan T."/>
            <person name="Leclercq J."/>
            <person name="Lepelley M."/>
            <person name="Leroy T."/>
            <person name="Li L.T."/>
            <person name="Librado P."/>
            <person name="Lopez L."/>
            <person name="Munoz A."/>
            <person name="Noel B."/>
            <person name="Pallavicini A."/>
            <person name="Perrotta G."/>
            <person name="Poncet V."/>
            <person name="Pot D."/>
            <person name="Priyono X."/>
            <person name="Rigoreau M."/>
            <person name="Rouard M."/>
            <person name="Rozas J."/>
            <person name="Tranchant-Dubreuil C."/>
            <person name="VanBuren R."/>
            <person name="Zhang Q."/>
            <person name="Andrade A.C."/>
            <person name="Argout X."/>
            <person name="Bertrand B."/>
            <person name="de Kochko A."/>
            <person name="Graziosi G."/>
            <person name="Henry R.J."/>
            <person name="Jayarama X."/>
            <person name="Ming R."/>
            <person name="Nagai C."/>
            <person name="Rounsley S."/>
            <person name="Sankoff D."/>
            <person name="Giuliano G."/>
            <person name="Albert V.A."/>
            <person name="Wincker P."/>
            <person name="Lashermes P."/>
        </authorList>
    </citation>
    <scope>NUCLEOTIDE SEQUENCE [LARGE SCALE GENOMIC DNA]</scope>
    <source>
        <strain evidence="10">cv. DH200-94</strain>
    </source>
</reference>
<evidence type="ECO:0000256" key="1">
    <source>
        <dbReference type="ARBA" id="ARBA00004141"/>
    </source>
</evidence>
<organism evidence="9 10">
    <name type="scientific">Coffea canephora</name>
    <name type="common">Robusta coffee</name>
    <dbReference type="NCBI Taxonomy" id="49390"/>
    <lineage>
        <taxon>Eukaryota</taxon>
        <taxon>Viridiplantae</taxon>
        <taxon>Streptophyta</taxon>
        <taxon>Embryophyta</taxon>
        <taxon>Tracheophyta</taxon>
        <taxon>Spermatophyta</taxon>
        <taxon>Magnoliopsida</taxon>
        <taxon>eudicotyledons</taxon>
        <taxon>Gunneridae</taxon>
        <taxon>Pentapetalae</taxon>
        <taxon>asterids</taxon>
        <taxon>lamiids</taxon>
        <taxon>Gentianales</taxon>
        <taxon>Rubiaceae</taxon>
        <taxon>Ixoroideae</taxon>
        <taxon>Gardenieae complex</taxon>
        <taxon>Bertiereae - Coffeeae clade</taxon>
        <taxon>Coffeeae</taxon>
        <taxon>Coffea</taxon>
    </lineage>
</organism>
<dbReference type="FunCoup" id="A0A068VA01">
    <property type="interactions" value="1023"/>
</dbReference>
<proteinExistence type="inferred from homology"/>
<keyword evidence="3 8" id="KW-0812">Transmembrane</keyword>
<feature type="transmembrane region" description="Helical" evidence="8">
    <location>
        <begin position="131"/>
        <end position="153"/>
    </location>
</feature>
<evidence type="ECO:0000256" key="8">
    <source>
        <dbReference type="SAM" id="Phobius"/>
    </source>
</evidence>
<feature type="transmembrane region" description="Helical" evidence="8">
    <location>
        <begin position="364"/>
        <end position="385"/>
    </location>
</feature>
<name>A0A068VA01_COFCA</name>
<evidence type="ECO:0000313" key="10">
    <source>
        <dbReference type="Proteomes" id="UP000295252"/>
    </source>
</evidence>
<sequence>MATIDSLNTAISQKEQASKKNYVFEEISEVERSANYDQKQKLCLNIGGVLPIRNHLGGWSSAFLLLANQGLATLAFFGVSVNLVLFLTRVLGQDNASAANNVSKWTGTVYLCSLVGAFLSDSYWGRYLTCAIFQVILVLGLVIVSLSSWLMLVKPVGCGDGILDCNPTTPIGNAIFYSGIYLVALGYGGHQPTLATFGSDQFDENNPKQKSSKAAFFCYFYFALNVGSLFSNTILVYYEDTGRWTLGFWVSAGAAVVALASFLLGSSCYRYIKPFGNPLPRVAQVFVAAIKKCKLPQVDSAKLYEVEGSESVIKGSRKILHTDEFGFLDKAAIMTEEENFGKRSAWNLCTITQVEEAKCIIRMFPIWLCTIIYSVVFTQMASLFVEQGAVMNKSLGKFNLPAASMSAFDICSVLLCTGIYQRILVPLAGRLSGNPKGITELQRMGAGIIIGMLAMIAAGVTEIERLKRVIPGQQSSSLSIFCQVPQYVLVGASEVFMYVGQLEFFNSQAPDGIKSFGSSLCMASISIGNFVSSMLVNMVMQITAKGDKPGWIPEDLNEGHMDKFYFLIACLSAIDFVIYIFCAKWYKCGNPDEDNSITQSNKEEDQGGDDVLNKV</sequence>
<gene>
    <name evidence="9" type="ORF">GSCOC_T00011437001</name>
</gene>
<evidence type="ECO:0000256" key="5">
    <source>
        <dbReference type="ARBA" id="ARBA00023136"/>
    </source>
</evidence>
<dbReference type="Gene3D" id="1.20.1250.20">
    <property type="entry name" value="MFS general substrate transporter like domains"/>
    <property type="match status" value="1"/>
</dbReference>
<feature type="transmembrane region" description="Helical" evidence="8">
    <location>
        <begin position="441"/>
        <end position="458"/>
    </location>
</feature>
<evidence type="ECO:0000313" key="9">
    <source>
        <dbReference type="EMBL" id="CDP17506.1"/>
    </source>
</evidence>